<accession>A0A9E4K6L0</accession>
<gene>
    <name evidence="2" type="ORF">JAZ04_11125</name>
</gene>
<keyword evidence="1" id="KW-0812">Transmembrane</keyword>
<proteinExistence type="predicted"/>
<dbReference type="Proteomes" id="UP000886687">
    <property type="component" value="Unassembled WGS sequence"/>
</dbReference>
<protein>
    <submittedName>
        <fullName evidence="2">Uncharacterized protein</fullName>
    </submittedName>
</protein>
<evidence type="ECO:0000313" key="3">
    <source>
        <dbReference type="Proteomes" id="UP000886687"/>
    </source>
</evidence>
<dbReference type="AlphaFoldDB" id="A0A9E4K6L0"/>
<evidence type="ECO:0000313" key="2">
    <source>
        <dbReference type="EMBL" id="MCG7939389.1"/>
    </source>
</evidence>
<organism evidence="2 3">
    <name type="scientific">Candidatus Thiodiazotropha lotti</name>
    <dbReference type="NCBI Taxonomy" id="2792787"/>
    <lineage>
        <taxon>Bacteria</taxon>
        <taxon>Pseudomonadati</taxon>
        <taxon>Pseudomonadota</taxon>
        <taxon>Gammaproteobacteria</taxon>
        <taxon>Chromatiales</taxon>
        <taxon>Sedimenticolaceae</taxon>
        <taxon>Candidatus Thiodiazotropha</taxon>
    </lineage>
</organism>
<reference evidence="2" key="1">
    <citation type="journal article" date="2021" name="Proc. Natl. Acad. Sci. U.S.A.">
        <title>Global biogeography of chemosynthetic symbionts reveals both localized and globally distributed symbiont groups. .</title>
        <authorList>
            <person name="Osvatic J.T."/>
            <person name="Wilkins L.G.E."/>
            <person name="Leibrecht L."/>
            <person name="Leray M."/>
            <person name="Zauner S."/>
            <person name="Polzin J."/>
            <person name="Camacho Y."/>
            <person name="Gros O."/>
            <person name="van Gils J.A."/>
            <person name="Eisen J.A."/>
            <person name="Petersen J.M."/>
            <person name="Yuen B."/>
        </authorList>
    </citation>
    <scope>NUCLEOTIDE SEQUENCE</scope>
    <source>
        <strain evidence="2">MAGL173</strain>
    </source>
</reference>
<comment type="caution">
    <text evidence="2">The sequence shown here is derived from an EMBL/GenBank/DDBJ whole genome shotgun (WGS) entry which is preliminary data.</text>
</comment>
<evidence type="ECO:0000256" key="1">
    <source>
        <dbReference type="SAM" id="Phobius"/>
    </source>
</evidence>
<feature type="transmembrane region" description="Helical" evidence="1">
    <location>
        <begin position="12"/>
        <end position="33"/>
    </location>
</feature>
<keyword evidence="1" id="KW-1133">Transmembrane helix</keyword>
<keyword evidence="1" id="KW-0472">Membrane</keyword>
<dbReference type="EMBL" id="JAEPDI010000005">
    <property type="protein sequence ID" value="MCG7939389.1"/>
    <property type="molecule type" value="Genomic_DNA"/>
</dbReference>
<sequence>MEDDHLDVLQLCGYSLVVLGFLALLINHVSILMGNPWLIPDFMRLY</sequence>
<name>A0A9E4K6L0_9GAMM</name>